<proteinExistence type="predicted"/>
<evidence type="ECO:0000313" key="2">
    <source>
        <dbReference type="EMBL" id="KAK4435218.1"/>
    </source>
</evidence>
<dbReference type="AlphaFoldDB" id="A0AAE1YSG7"/>
<keyword evidence="3" id="KW-1185">Reference proteome</keyword>
<name>A0AAE1YSG7_9LAMI</name>
<evidence type="ECO:0000313" key="3">
    <source>
        <dbReference type="Proteomes" id="UP001293254"/>
    </source>
</evidence>
<dbReference type="EMBL" id="JACGWO010000002">
    <property type="protein sequence ID" value="KAK4435218.1"/>
    <property type="molecule type" value="Genomic_DNA"/>
</dbReference>
<comment type="caution">
    <text evidence="2">The sequence shown here is derived from an EMBL/GenBank/DDBJ whole genome shotgun (WGS) entry which is preliminary data.</text>
</comment>
<gene>
    <name evidence="2" type="ORF">Salat_0685100</name>
</gene>
<reference evidence="2" key="2">
    <citation type="journal article" date="2024" name="Plant">
        <title>Genomic evolution and insights into agronomic trait innovations of Sesamum species.</title>
        <authorList>
            <person name="Miao H."/>
            <person name="Wang L."/>
            <person name="Qu L."/>
            <person name="Liu H."/>
            <person name="Sun Y."/>
            <person name="Le M."/>
            <person name="Wang Q."/>
            <person name="Wei S."/>
            <person name="Zheng Y."/>
            <person name="Lin W."/>
            <person name="Duan Y."/>
            <person name="Cao H."/>
            <person name="Xiong S."/>
            <person name="Wang X."/>
            <person name="Wei L."/>
            <person name="Li C."/>
            <person name="Ma Q."/>
            <person name="Ju M."/>
            <person name="Zhao R."/>
            <person name="Li G."/>
            <person name="Mu C."/>
            <person name="Tian Q."/>
            <person name="Mei H."/>
            <person name="Zhang T."/>
            <person name="Gao T."/>
            <person name="Zhang H."/>
        </authorList>
    </citation>
    <scope>NUCLEOTIDE SEQUENCE</scope>
    <source>
        <strain evidence="2">3651</strain>
    </source>
</reference>
<feature type="transmembrane region" description="Helical" evidence="1">
    <location>
        <begin position="97"/>
        <end position="116"/>
    </location>
</feature>
<sequence>MQRATWKVFQLHNSSSSLIQGQDTVTSEVVQWFTELLGKITAQRLINFDHLRPLFTGSHVYLPEDSRGVGISSIQELNKALACRHLWDVIHKQRTSIWVTWIYVSAGLLSLCGLWTREGDHGVEKHC</sequence>
<protein>
    <submittedName>
        <fullName evidence="2">Uncharacterized protein</fullName>
    </submittedName>
</protein>
<keyword evidence="1" id="KW-1133">Transmembrane helix</keyword>
<keyword evidence="1" id="KW-0812">Transmembrane</keyword>
<dbReference type="Proteomes" id="UP001293254">
    <property type="component" value="Unassembled WGS sequence"/>
</dbReference>
<reference evidence="2" key="1">
    <citation type="submission" date="2020-06" db="EMBL/GenBank/DDBJ databases">
        <authorList>
            <person name="Li T."/>
            <person name="Hu X."/>
            <person name="Zhang T."/>
            <person name="Song X."/>
            <person name="Zhang H."/>
            <person name="Dai N."/>
            <person name="Sheng W."/>
            <person name="Hou X."/>
            <person name="Wei L."/>
        </authorList>
    </citation>
    <scope>NUCLEOTIDE SEQUENCE</scope>
    <source>
        <strain evidence="2">3651</strain>
        <tissue evidence="2">Leaf</tissue>
    </source>
</reference>
<evidence type="ECO:0000256" key="1">
    <source>
        <dbReference type="SAM" id="Phobius"/>
    </source>
</evidence>
<organism evidence="2 3">
    <name type="scientific">Sesamum alatum</name>
    <dbReference type="NCBI Taxonomy" id="300844"/>
    <lineage>
        <taxon>Eukaryota</taxon>
        <taxon>Viridiplantae</taxon>
        <taxon>Streptophyta</taxon>
        <taxon>Embryophyta</taxon>
        <taxon>Tracheophyta</taxon>
        <taxon>Spermatophyta</taxon>
        <taxon>Magnoliopsida</taxon>
        <taxon>eudicotyledons</taxon>
        <taxon>Gunneridae</taxon>
        <taxon>Pentapetalae</taxon>
        <taxon>asterids</taxon>
        <taxon>lamiids</taxon>
        <taxon>Lamiales</taxon>
        <taxon>Pedaliaceae</taxon>
        <taxon>Sesamum</taxon>
    </lineage>
</organism>
<accession>A0AAE1YSG7</accession>
<keyword evidence="1" id="KW-0472">Membrane</keyword>